<dbReference type="SMART" id="SM00354">
    <property type="entry name" value="HTH_LACI"/>
    <property type="match status" value="1"/>
</dbReference>
<dbReference type="PROSITE" id="PS50932">
    <property type="entry name" value="HTH_LACI_2"/>
    <property type="match status" value="1"/>
</dbReference>
<keyword evidence="2" id="KW-0805">Transcription regulation</keyword>
<proteinExistence type="predicted"/>
<dbReference type="Gene3D" id="3.40.50.2300">
    <property type="match status" value="2"/>
</dbReference>
<evidence type="ECO:0000256" key="1">
    <source>
        <dbReference type="ARBA" id="ARBA00022491"/>
    </source>
</evidence>
<organism evidence="7 8">
    <name type="scientific">Enterovibrio norvegicus DSM 15893</name>
    <dbReference type="NCBI Taxonomy" id="1121869"/>
    <lineage>
        <taxon>Bacteria</taxon>
        <taxon>Pseudomonadati</taxon>
        <taxon>Pseudomonadota</taxon>
        <taxon>Gammaproteobacteria</taxon>
        <taxon>Vibrionales</taxon>
        <taxon>Vibrionaceae</taxon>
        <taxon>Enterovibrio</taxon>
    </lineage>
</organism>
<dbReference type="Gene3D" id="1.10.260.40">
    <property type="entry name" value="lambda repressor-like DNA-binding domains"/>
    <property type="match status" value="1"/>
</dbReference>
<dbReference type="EMBL" id="FOWR01000004">
    <property type="protein sequence ID" value="SFO88227.1"/>
    <property type="molecule type" value="Genomic_DNA"/>
</dbReference>
<dbReference type="InterPro" id="IPR001761">
    <property type="entry name" value="Peripla_BP/Lac1_sug-bd_dom"/>
</dbReference>
<dbReference type="InterPro" id="IPR028082">
    <property type="entry name" value="Peripla_BP_I"/>
</dbReference>
<dbReference type="PANTHER" id="PTHR30146:SF148">
    <property type="entry name" value="HTH-TYPE TRANSCRIPTIONAL REPRESSOR PURR-RELATED"/>
    <property type="match status" value="1"/>
</dbReference>
<dbReference type="AlphaFoldDB" id="A0A1I5KTB7"/>
<dbReference type="SUPFAM" id="SSF47413">
    <property type="entry name" value="lambda repressor-like DNA-binding domains"/>
    <property type="match status" value="1"/>
</dbReference>
<keyword evidence="1" id="KW-0678">Repressor</keyword>
<evidence type="ECO:0000313" key="7">
    <source>
        <dbReference type="EMBL" id="SFO88227.1"/>
    </source>
</evidence>
<dbReference type="InterPro" id="IPR001387">
    <property type="entry name" value="Cro/C1-type_HTH"/>
</dbReference>
<evidence type="ECO:0000256" key="4">
    <source>
        <dbReference type="ARBA" id="ARBA00023163"/>
    </source>
</evidence>
<gene>
    <name evidence="7" type="ORF">SAMN03084138_00742</name>
</gene>
<dbReference type="PANTHER" id="PTHR30146">
    <property type="entry name" value="LACI-RELATED TRANSCRIPTIONAL REPRESSOR"/>
    <property type="match status" value="1"/>
</dbReference>
<reference evidence="7 8" key="1">
    <citation type="submission" date="2016-10" db="EMBL/GenBank/DDBJ databases">
        <authorList>
            <person name="de Groot N.N."/>
        </authorList>
    </citation>
    <scope>NUCLEOTIDE SEQUENCE [LARGE SCALE GENOMIC DNA]</scope>
    <source>
        <strain evidence="7 8">DSM 15893</strain>
    </source>
</reference>
<dbReference type="Pfam" id="PF00532">
    <property type="entry name" value="Peripla_BP_1"/>
    <property type="match status" value="1"/>
</dbReference>
<dbReference type="RefSeq" id="WP_074925347.1">
    <property type="nucleotide sequence ID" value="NZ_FOWR01000004.1"/>
</dbReference>
<dbReference type="GO" id="GO:0000976">
    <property type="term" value="F:transcription cis-regulatory region binding"/>
    <property type="evidence" value="ECO:0007669"/>
    <property type="project" value="TreeGrafter"/>
</dbReference>
<evidence type="ECO:0000259" key="6">
    <source>
        <dbReference type="PROSITE" id="PS50943"/>
    </source>
</evidence>
<evidence type="ECO:0000256" key="2">
    <source>
        <dbReference type="ARBA" id="ARBA00023015"/>
    </source>
</evidence>
<name>A0A1I5KTB7_9GAMM</name>
<dbReference type="OrthoDB" id="9798934at2"/>
<evidence type="ECO:0000313" key="8">
    <source>
        <dbReference type="Proteomes" id="UP000182692"/>
    </source>
</evidence>
<sequence length="348" mass="37421">MIKRFTYAEKGNLLKKVTITEVAEHAGVSVTTVSMVLSNKGRISPDTIEKVNNAVAALGYVKNRSAANLRSNSSEIIGLILKDISDPYYAQVAAGLCEETEKQGYMVFLAQSGESDEKFEHCMLTMARQGVGGIAFCPNNENQHVNADVLKAHKLPMVCISRASLNQQIDYVGPDNASAAKMATEHLINQGHRRIAYVGGKSSSLCRAERVGGYCSTLMQFGLPLKPEWVIECDAGQAPAADAVQALLATHPQITAVLCHYSSTAVGAVQGIARVGRSVGEDIFIGKQLSIVGFDAVQDAELTEPPITFVNSDAKEIGRQAAKRLIEQFEESDTIPRKVIVAPTLTNA</sequence>
<dbReference type="Pfam" id="PF00356">
    <property type="entry name" value="LacI"/>
    <property type="match status" value="1"/>
</dbReference>
<dbReference type="InterPro" id="IPR010982">
    <property type="entry name" value="Lambda_DNA-bd_dom_sf"/>
</dbReference>
<dbReference type="GO" id="GO:0003700">
    <property type="term" value="F:DNA-binding transcription factor activity"/>
    <property type="evidence" value="ECO:0007669"/>
    <property type="project" value="TreeGrafter"/>
</dbReference>
<dbReference type="GeneID" id="35872658"/>
<feature type="domain" description="HTH cro/C1-type" evidence="6">
    <location>
        <begin position="15"/>
        <end position="51"/>
    </location>
</feature>
<dbReference type="SUPFAM" id="SSF53822">
    <property type="entry name" value="Periplasmic binding protein-like I"/>
    <property type="match status" value="1"/>
</dbReference>
<dbReference type="STRING" id="1121869.SAMN03084138_00742"/>
<dbReference type="PROSITE" id="PS50943">
    <property type="entry name" value="HTH_CROC1"/>
    <property type="match status" value="1"/>
</dbReference>
<dbReference type="CDD" id="cd01392">
    <property type="entry name" value="HTH_LacI"/>
    <property type="match status" value="1"/>
</dbReference>
<accession>A0A1I5KTB7</accession>
<dbReference type="CDD" id="cd06289">
    <property type="entry name" value="PBP1_MalI-like"/>
    <property type="match status" value="1"/>
</dbReference>
<protein>
    <submittedName>
        <fullName evidence="7">Transcriptional regulator, LacI family</fullName>
    </submittedName>
</protein>
<keyword evidence="4" id="KW-0804">Transcription</keyword>
<feature type="domain" description="HTH lacI-type" evidence="5">
    <location>
        <begin position="17"/>
        <end position="71"/>
    </location>
</feature>
<keyword evidence="3" id="KW-0238">DNA-binding</keyword>
<dbReference type="PROSITE" id="PS00356">
    <property type="entry name" value="HTH_LACI_1"/>
    <property type="match status" value="1"/>
</dbReference>
<dbReference type="Proteomes" id="UP000182692">
    <property type="component" value="Unassembled WGS sequence"/>
</dbReference>
<dbReference type="InterPro" id="IPR000843">
    <property type="entry name" value="HTH_LacI"/>
</dbReference>
<evidence type="ECO:0000259" key="5">
    <source>
        <dbReference type="PROSITE" id="PS50932"/>
    </source>
</evidence>
<evidence type="ECO:0000256" key="3">
    <source>
        <dbReference type="ARBA" id="ARBA00023125"/>
    </source>
</evidence>
<dbReference type="NCBIfam" id="NF007449">
    <property type="entry name" value="PRK10014.1"/>
    <property type="match status" value="1"/>
</dbReference>